<evidence type="ECO:0000256" key="4">
    <source>
        <dbReference type="ARBA" id="ARBA00023002"/>
    </source>
</evidence>
<comment type="similarity">
    <text evidence="1 7">Belongs to the cytochrome P450 family.</text>
</comment>
<accession>A0A402A437</accession>
<dbReference type="EMBL" id="BIFR01000001">
    <property type="protein sequence ID" value="GCE13771.1"/>
    <property type="molecule type" value="Genomic_DNA"/>
</dbReference>
<comment type="caution">
    <text evidence="8">The sequence shown here is derived from an EMBL/GenBank/DDBJ whole genome shotgun (WGS) entry which is preliminary data.</text>
</comment>
<organism evidence="8 9">
    <name type="scientific">Tengunoibacter tsumagoiensis</name>
    <dbReference type="NCBI Taxonomy" id="2014871"/>
    <lineage>
        <taxon>Bacteria</taxon>
        <taxon>Bacillati</taxon>
        <taxon>Chloroflexota</taxon>
        <taxon>Ktedonobacteria</taxon>
        <taxon>Ktedonobacterales</taxon>
        <taxon>Dictyobacteraceae</taxon>
        <taxon>Tengunoibacter</taxon>
    </lineage>
</organism>
<evidence type="ECO:0000313" key="8">
    <source>
        <dbReference type="EMBL" id="GCE13771.1"/>
    </source>
</evidence>
<keyword evidence="6 7" id="KW-0503">Monooxygenase</keyword>
<name>A0A402A437_9CHLR</name>
<evidence type="ECO:0000256" key="7">
    <source>
        <dbReference type="RuleBase" id="RU000461"/>
    </source>
</evidence>
<dbReference type="GO" id="GO:0020037">
    <property type="term" value="F:heme binding"/>
    <property type="evidence" value="ECO:0007669"/>
    <property type="project" value="InterPro"/>
</dbReference>
<dbReference type="CDD" id="cd11032">
    <property type="entry name" value="P450_EryK-like"/>
    <property type="match status" value="1"/>
</dbReference>
<keyword evidence="3 7" id="KW-0479">Metal-binding</keyword>
<gene>
    <name evidence="8" type="primary">yjiB_3</name>
    <name evidence="8" type="ORF">KTT_36300</name>
</gene>
<keyword evidence="4 7" id="KW-0560">Oxidoreductase</keyword>
<keyword evidence="9" id="KW-1185">Reference proteome</keyword>
<dbReference type="InterPro" id="IPR001128">
    <property type="entry name" value="Cyt_P450"/>
</dbReference>
<dbReference type="PANTHER" id="PTHR46696:SF1">
    <property type="entry name" value="CYTOCHROME P450 YJIB-RELATED"/>
    <property type="match status" value="1"/>
</dbReference>
<evidence type="ECO:0000256" key="2">
    <source>
        <dbReference type="ARBA" id="ARBA00022617"/>
    </source>
</evidence>
<dbReference type="PANTHER" id="PTHR46696">
    <property type="entry name" value="P450, PUTATIVE (EUROFUNG)-RELATED"/>
    <property type="match status" value="1"/>
</dbReference>
<sequence>MLTHKPITNAFDLYSWFTLMRTTNPVTYDEDHHAWNVFSYKDVYQILTDPKTFSSHILPGEGFIETSILMIDPPMHRHYRNLVSQAFTPRRIAQLEPRITEIVDTYLDSVIESGKMDVIQDLSYPLPLVVICEMLGIPMEDRDFFGYWTEIVIAEFAKFQGGDLEAQQKLGAYFLQIADLRRKEPKDDLISALLTAQVDGERLSDRDIQSFCMILLLAGSETTRNLIGNAIYALTEHPEVLAQVQNNLELVPQAIEEVIRYYSPVRFAFRVATSDVILGGQQIKAGQLIFPWIASANRDEHHFTSAEHFTLDRPAQQHVGFGHGIHFCLGAPLARLEARIALTSMLQRLKCLRLSHEEHLEAIVSPSLQGLQKVPVYFQPGTPLR</sequence>
<dbReference type="PRINTS" id="PR00359">
    <property type="entry name" value="BP450"/>
</dbReference>
<evidence type="ECO:0000256" key="5">
    <source>
        <dbReference type="ARBA" id="ARBA00023004"/>
    </source>
</evidence>
<evidence type="ECO:0000256" key="3">
    <source>
        <dbReference type="ARBA" id="ARBA00022723"/>
    </source>
</evidence>
<dbReference type="PRINTS" id="PR00385">
    <property type="entry name" value="P450"/>
</dbReference>
<dbReference type="GO" id="GO:0004497">
    <property type="term" value="F:monooxygenase activity"/>
    <property type="evidence" value="ECO:0007669"/>
    <property type="project" value="UniProtKB-KW"/>
</dbReference>
<proteinExistence type="inferred from homology"/>
<dbReference type="Proteomes" id="UP000287352">
    <property type="component" value="Unassembled WGS sequence"/>
</dbReference>
<dbReference type="InterPro" id="IPR017972">
    <property type="entry name" value="Cyt_P450_CS"/>
</dbReference>
<keyword evidence="2 7" id="KW-0349">Heme</keyword>
<dbReference type="FunFam" id="1.10.630.10:FF:000018">
    <property type="entry name" value="Cytochrome P450 monooxygenase"/>
    <property type="match status" value="1"/>
</dbReference>
<dbReference type="PROSITE" id="PS00086">
    <property type="entry name" value="CYTOCHROME_P450"/>
    <property type="match status" value="1"/>
</dbReference>
<dbReference type="InterPro" id="IPR036396">
    <property type="entry name" value="Cyt_P450_sf"/>
</dbReference>
<keyword evidence="5 7" id="KW-0408">Iron</keyword>
<dbReference type="OrthoDB" id="9801155at2"/>
<dbReference type="InterPro" id="IPR002397">
    <property type="entry name" value="Cyt_P450_B"/>
</dbReference>
<evidence type="ECO:0000256" key="6">
    <source>
        <dbReference type="ARBA" id="ARBA00023033"/>
    </source>
</evidence>
<dbReference type="GO" id="GO:0016705">
    <property type="term" value="F:oxidoreductase activity, acting on paired donors, with incorporation or reduction of molecular oxygen"/>
    <property type="evidence" value="ECO:0007669"/>
    <property type="project" value="InterPro"/>
</dbReference>
<evidence type="ECO:0000256" key="1">
    <source>
        <dbReference type="ARBA" id="ARBA00010617"/>
    </source>
</evidence>
<dbReference type="SUPFAM" id="SSF48264">
    <property type="entry name" value="Cytochrome P450"/>
    <property type="match status" value="1"/>
</dbReference>
<reference evidence="9" key="1">
    <citation type="submission" date="2018-12" db="EMBL/GenBank/DDBJ databases">
        <title>Tengunoibacter tsumagoiensis gen. nov., sp. nov., Dictyobacter kobayashii sp. nov., D. alpinus sp. nov., and D. joshuensis sp. nov. and description of Dictyobacteraceae fam. nov. within the order Ktedonobacterales isolated from Tengu-no-mugimeshi.</title>
        <authorList>
            <person name="Wang C.M."/>
            <person name="Zheng Y."/>
            <person name="Sakai Y."/>
            <person name="Toyoda A."/>
            <person name="Minakuchi Y."/>
            <person name="Abe K."/>
            <person name="Yokota A."/>
            <person name="Yabe S."/>
        </authorList>
    </citation>
    <scope>NUCLEOTIDE SEQUENCE [LARGE SCALE GENOMIC DNA]</scope>
    <source>
        <strain evidence="9">Uno3</strain>
    </source>
</reference>
<evidence type="ECO:0000313" key="9">
    <source>
        <dbReference type="Proteomes" id="UP000287352"/>
    </source>
</evidence>
<dbReference type="RefSeq" id="WP_126581270.1">
    <property type="nucleotide sequence ID" value="NZ_BIFR01000001.1"/>
</dbReference>
<dbReference type="Gene3D" id="1.10.630.10">
    <property type="entry name" value="Cytochrome P450"/>
    <property type="match status" value="1"/>
</dbReference>
<dbReference type="AlphaFoldDB" id="A0A402A437"/>
<dbReference type="Pfam" id="PF00067">
    <property type="entry name" value="p450"/>
    <property type="match status" value="1"/>
</dbReference>
<dbReference type="GO" id="GO:0005506">
    <property type="term" value="F:iron ion binding"/>
    <property type="evidence" value="ECO:0007669"/>
    <property type="project" value="InterPro"/>
</dbReference>
<protein>
    <submittedName>
        <fullName evidence="8">Putative cytochrome P450 YjiB</fullName>
    </submittedName>
</protein>